<feature type="transmembrane region" description="Helical" evidence="7">
    <location>
        <begin position="107"/>
        <end position="132"/>
    </location>
</feature>
<evidence type="ECO:0000256" key="6">
    <source>
        <dbReference type="ARBA" id="ARBA00023136"/>
    </source>
</evidence>
<accession>E3PXZ0</accession>
<dbReference type="PANTHER" id="PTHR33932">
    <property type="entry name" value="NA(+)/H(+) ANTIPORTER SUBUNIT B"/>
    <property type="match status" value="1"/>
</dbReference>
<dbReference type="KEGG" id="cst:CLOST_1185"/>
<dbReference type="PANTHER" id="PTHR33932:SF4">
    <property type="entry name" value="NA(+)_H(+) ANTIPORTER SUBUNIT B"/>
    <property type="match status" value="1"/>
</dbReference>
<keyword evidence="3" id="KW-1003">Cell membrane</keyword>
<gene>
    <name evidence="9" type="ordered locus">CLOST_1185</name>
</gene>
<evidence type="ECO:0000313" key="9">
    <source>
        <dbReference type="EMBL" id="CBH21305.1"/>
    </source>
</evidence>
<dbReference type="GO" id="GO:0005886">
    <property type="term" value="C:plasma membrane"/>
    <property type="evidence" value="ECO:0007669"/>
    <property type="project" value="UniProtKB-SubCell"/>
</dbReference>
<protein>
    <submittedName>
        <fullName evidence="9">Putative Sodium/proton antiporter</fullName>
    </submittedName>
</protein>
<evidence type="ECO:0000256" key="7">
    <source>
        <dbReference type="SAM" id="Phobius"/>
    </source>
</evidence>
<keyword evidence="5 7" id="KW-1133">Transmembrane helix</keyword>
<proteinExistence type="inferred from homology"/>
<organism evidence="9 10">
    <name type="scientific">Acetoanaerobium sticklandii (strain ATCC 12662 / DSM 519 / JCM 1433 / CCUG 9281 / NCIMB 10654 / HF)</name>
    <name type="common">Clostridium sticklandii</name>
    <dbReference type="NCBI Taxonomy" id="499177"/>
    <lineage>
        <taxon>Bacteria</taxon>
        <taxon>Bacillati</taxon>
        <taxon>Bacillota</taxon>
        <taxon>Clostridia</taxon>
        <taxon>Peptostreptococcales</taxon>
        <taxon>Filifactoraceae</taxon>
        <taxon>Acetoanaerobium</taxon>
    </lineage>
</organism>
<evidence type="ECO:0000256" key="5">
    <source>
        <dbReference type="ARBA" id="ARBA00022989"/>
    </source>
</evidence>
<comment type="subcellular location">
    <subcellularLocation>
        <location evidence="1">Cell membrane</location>
        <topology evidence="1">Multi-pass membrane protein</topology>
    </subcellularLocation>
</comment>
<feature type="transmembrane region" description="Helical" evidence="7">
    <location>
        <begin position="38"/>
        <end position="56"/>
    </location>
</feature>
<dbReference type="Pfam" id="PF04039">
    <property type="entry name" value="MnhB"/>
    <property type="match status" value="1"/>
</dbReference>
<evidence type="ECO:0000256" key="3">
    <source>
        <dbReference type="ARBA" id="ARBA00022475"/>
    </source>
</evidence>
<dbReference type="HOGENOM" id="CLU_101659_3_2_9"/>
<keyword evidence="10" id="KW-1185">Reference proteome</keyword>
<dbReference type="InterPro" id="IPR050622">
    <property type="entry name" value="CPA3_antiporter_subunitB"/>
</dbReference>
<evidence type="ECO:0000256" key="4">
    <source>
        <dbReference type="ARBA" id="ARBA00022692"/>
    </source>
</evidence>
<evidence type="ECO:0000256" key="1">
    <source>
        <dbReference type="ARBA" id="ARBA00004651"/>
    </source>
</evidence>
<dbReference type="STRING" id="1511.CLOST_1185"/>
<comment type="similarity">
    <text evidence="2">Belongs to the CPA3 antiporters (TC 2.A.63) subunit B family.</text>
</comment>
<dbReference type="BioCyc" id="CSTI499177:GJE9-1233-MONOMER"/>
<dbReference type="eggNOG" id="COG2111">
    <property type="taxonomic scope" value="Bacteria"/>
</dbReference>
<reference evidence="10" key="1">
    <citation type="journal article" date="2010" name="BMC Genomics">
        <title>Clostridium sticklandii, a specialist in amino acid degradation:revisiting its metabolism through its genome sequence.</title>
        <authorList>
            <person name="Fonknechten N."/>
            <person name="Chaussonnerie S."/>
            <person name="Tricot S."/>
            <person name="Lajus A."/>
            <person name="Andreesen J.R."/>
            <person name="Perchat N."/>
            <person name="Pelletier E."/>
            <person name="Gouyvenoux M."/>
            <person name="Barbe V."/>
            <person name="Salanoubat M."/>
            <person name="Le Paslier D."/>
            <person name="Weissenbach J."/>
            <person name="Cohen G.N."/>
            <person name="Kreimeyer A."/>
        </authorList>
    </citation>
    <scope>NUCLEOTIDE SEQUENCE [LARGE SCALE GENOMIC DNA]</scope>
    <source>
        <strain evidence="10">ATCC 12662 / DSM 519 / JCM 1433 / CCUG 9281 / NCIMB 10654 / HF</strain>
    </source>
</reference>
<feature type="transmembrane region" description="Helical" evidence="7">
    <location>
        <begin position="12"/>
        <end position="32"/>
    </location>
</feature>
<dbReference type="AlphaFoldDB" id="E3PXZ0"/>
<name>E3PXZ0_ACESD</name>
<evidence type="ECO:0000259" key="8">
    <source>
        <dbReference type="Pfam" id="PF04039"/>
    </source>
</evidence>
<dbReference type="EMBL" id="FP565809">
    <property type="protein sequence ID" value="CBH21305.1"/>
    <property type="molecule type" value="Genomic_DNA"/>
</dbReference>
<dbReference type="Proteomes" id="UP000007041">
    <property type="component" value="Chromosome"/>
</dbReference>
<feature type="transmembrane region" description="Helical" evidence="7">
    <location>
        <begin position="68"/>
        <end position="87"/>
    </location>
</feature>
<keyword evidence="4 7" id="KW-0812">Transmembrane</keyword>
<sequence>MIIMKTSIILKTISKLLLPFMMLFGIYIISFGDVSPGGGFQGGAILTTAYLAFYFISEDKNIDLTKWVKFEKVLFFLLIIAGFLSVLSKDVYFTNPILNDSMISKRVFFILLNLIIAAKVCVGLICIVESFIEEEDDGF</sequence>
<keyword evidence="6 7" id="KW-0472">Membrane</keyword>
<dbReference type="InterPro" id="IPR007182">
    <property type="entry name" value="MnhB"/>
</dbReference>
<evidence type="ECO:0000256" key="2">
    <source>
        <dbReference type="ARBA" id="ARBA00009425"/>
    </source>
</evidence>
<feature type="domain" description="Na+/H+ antiporter MnhB subunit-related protein" evidence="8">
    <location>
        <begin position="9"/>
        <end position="125"/>
    </location>
</feature>
<evidence type="ECO:0000313" key="10">
    <source>
        <dbReference type="Proteomes" id="UP000007041"/>
    </source>
</evidence>